<evidence type="ECO:0000313" key="10">
    <source>
        <dbReference type="Proteomes" id="UP000887574"/>
    </source>
</evidence>
<proteinExistence type="inferred from homology"/>
<feature type="transmembrane region" description="Helical" evidence="9">
    <location>
        <begin position="60"/>
        <end position="81"/>
    </location>
</feature>
<evidence type="ECO:0000256" key="9">
    <source>
        <dbReference type="RuleBase" id="RU910715"/>
    </source>
</evidence>
<keyword evidence="6" id="KW-0677">Repeat</keyword>
<keyword evidence="8 9" id="KW-0472">Membrane</keyword>
<dbReference type="PANTHER" id="PTHR10791">
    <property type="entry name" value="RAG1-ACTIVATING PROTEIN 1"/>
    <property type="match status" value="1"/>
</dbReference>
<dbReference type="WBParaSite" id="jg3293">
    <property type="protein sequence ID" value="jg3293"/>
    <property type="gene ID" value="jg3293"/>
</dbReference>
<dbReference type="InterPro" id="IPR047664">
    <property type="entry name" value="SWEET"/>
</dbReference>
<keyword evidence="10" id="KW-1185">Reference proteome</keyword>
<comment type="similarity">
    <text evidence="2 9">Belongs to the SWEET sugar transporter family.</text>
</comment>
<dbReference type="AlphaFoldDB" id="A0A915E7X8"/>
<feature type="transmembrane region" description="Helical" evidence="9">
    <location>
        <begin position="114"/>
        <end position="132"/>
    </location>
</feature>
<dbReference type="GO" id="GO:0051119">
    <property type="term" value="F:sugar transmembrane transporter activity"/>
    <property type="evidence" value="ECO:0007669"/>
    <property type="project" value="InterPro"/>
</dbReference>
<evidence type="ECO:0000256" key="8">
    <source>
        <dbReference type="ARBA" id="ARBA00023136"/>
    </source>
</evidence>
<accession>A0A915E7X8</accession>
<evidence type="ECO:0000256" key="4">
    <source>
        <dbReference type="ARBA" id="ARBA00022597"/>
    </source>
</evidence>
<evidence type="ECO:0000256" key="2">
    <source>
        <dbReference type="ARBA" id="ARBA00007809"/>
    </source>
</evidence>
<dbReference type="GO" id="GO:0012505">
    <property type="term" value="C:endomembrane system"/>
    <property type="evidence" value="ECO:0007669"/>
    <property type="project" value="UniProtKB-SubCell"/>
</dbReference>
<feature type="transmembrane region" description="Helical" evidence="9">
    <location>
        <begin position="87"/>
        <end position="107"/>
    </location>
</feature>
<dbReference type="Pfam" id="PF03083">
    <property type="entry name" value="MtN3_slv"/>
    <property type="match status" value="2"/>
</dbReference>
<reference evidence="11" key="1">
    <citation type="submission" date="2022-11" db="UniProtKB">
        <authorList>
            <consortium name="WormBaseParasite"/>
        </authorList>
    </citation>
    <scope>IDENTIFICATION</scope>
</reference>
<dbReference type="InterPro" id="IPR004316">
    <property type="entry name" value="SWEET_rpt"/>
</dbReference>
<organism evidence="10 11">
    <name type="scientific">Ditylenchus dipsaci</name>
    <dbReference type="NCBI Taxonomy" id="166011"/>
    <lineage>
        <taxon>Eukaryota</taxon>
        <taxon>Metazoa</taxon>
        <taxon>Ecdysozoa</taxon>
        <taxon>Nematoda</taxon>
        <taxon>Chromadorea</taxon>
        <taxon>Rhabditida</taxon>
        <taxon>Tylenchina</taxon>
        <taxon>Tylenchomorpha</taxon>
        <taxon>Sphaerularioidea</taxon>
        <taxon>Anguinidae</taxon>
        <taxon>Anguininae</taxon>
        <taxon>Ditylenchus</taxon>
    </lineage>
</organism>
<feature type="transmembrane region" description="Helical" evidence="9">
    <location>
        <begin position="176"/>
        <end position="196"/>
    </location>
</feature>
<keyword evidence="5 9" id="KW-0812">Transmembrane</keyword>
<evidence type="ECO:0000256" key="3">
    <source>
        <dbReference type="ARBA" id="ARBA00022448"/>
    </source>
</evidence>
<dbReference type="PANTHER" id="PTHR10791:SF245">
    <property type="entry name" value="SUGAR TRANSPORTER SWEET"/>
    <property type="match status" value="1"/>
</dbReference>
<keyword evidence="4 9" id="KW-0762">Sugar transport</keyword>
<keyword evidence="7 9" id="KW-1133">Transmembrane helix</keyword>
<keyword evidence="3 9" id="KW-0813">Transport</keyword>
<comment type="function">
    <text evidence="9">Mediates sugar transport across membranes.</text>
</comment>
<evidence type="ECO:0000256" key="1">
    <source>
        <dbReference type="ARBA" id="ARBA00004127"/>
    </source>
</evidence>
<feature type="transmembrane region" description="Helical" evidence="9">
    <location>
        <begin position="22"/>
        <end position="48"/>
    </location>
</feature>
<dbReference type="GO" id="GO:0016020">
    <property type="term" value="C:membrane"/>
    <property type="evidence" value="ECO:0007669"/>
    <property type="project" value="InterPro"/>
</dbReference>
<protein>
    <recommendedName>
        <fullName evidence="9">Sugar transporter SWEET</fullName>
    </recommendedName>
</protein>
<evidence type="ECO:0000256" key="7">
    <source>
        <dbReference type="ARBA" id="ARBA00022989"/>
    </source>
</evidence>
<name>A0A915E7X8_9BILA</name>
<evidence type="ECO:0000256" key="6">
    <source>
        <dbReference type="ARBA" id="ARBA00022737"/>
    </source>
</evidence>
<sequence length="246" mass="27300">MPTLSDIIECSDSKYTKLLSSYGLVIFLQTILVCLSIGGAFLPMLLILEWKKRGSADGFSSVNFVLPMFMASCWCKHFYLIDDQLNMSLNALSVVFLLFYVSVFAYYQPNRNALYGQLALCSATLYALFSYVQSYPLNEQGDTMGFIASASQMLGLAGGVHDIIRAVRLGTTEYIPATILCGIFILTAQWAIYGIWVENTYIVISNLAGLSVHACTFVLYFIYPPKTWHVPLIGVGGSDLPVKKRE</sequence>
<evidence type="ECO:0000256" key="5">
    <source>
        <dbReference type="ARBA" id="ARBA00022692"/>
    </source>
</evidence>
<comment type="caution">
    <text evidence="9">Lacks conserved residue(s) required for the propagation of feature annotation.</text>
</comment>
<evidence type="ECO:0000313" key="11">
    <source>
        <dbReference type="WBParaSite" id="jg3293"/>
    </source>
</evidence>
<feature type="transmembrane region" description="Helical" evidence="9">
    <location>
        <begin position="202"/>
        <end position="223"/>
    </location>
</feature>
<dbReference type="Proteomes" id="UP000887574">
    <property type="component" value="Unplaced"/>
</dbReference>
<dbReference type="Gene3D" id="1.20.1280.290">
    <property type="match status" value="2"/>
</dbReference>
<comment type="subcellular location">
    <subcellularLocation>
        <location evidence="1">Endomembrane system</location>
        <topology evidence="1">Multi-pass membrane protein</topology>
    </subcellularLocation>
</comment>